<dbReference type="InterPro" id="IPR000477">
    <property type="entry name" value="RT_dom"/>
</dbReference>
<feature type="domain" description="Reverse transcriptase" evidence="2">
    <location>
        <begin position="225"/>
        <end position="312"/>
    </location>
</feature>
<reference evidence="3" key="1">
    <citation type="submission" date="2022-01" db="EMBL/GenBank/DDBJ databases">
        <authorList>
            <person name="Braso-Vives M."/>
        </authorList>
    </citation>
    <scope>NUCLEOTIDE SEQUENCE</scope>
</reference>
<evidence type="ECO:0000313" key="4">
    <source>
        <dbReference type="Proteomes" id="UP000838412"/>
    </source>
</evidence>
<dbReference type="SUPFAM" id="SSF56672">
    <property type="entry name" value="DNA/RNA polymerases"/>
    <property type="match status" value="1"/>
</dbReference>
<name>A0A8J9VI43_BRALA</name>
<organism evidence="3 4">
    <name type="scientific">Branchiostoma lanceolatum</name>
    <name type="common">Common lancelet</name>
    <name type="synonym">Amphioxus lanceolatum</name>
    <dbReference type="NCBI Taxonomy" id="7740"/>
    <lineage>
        <taxon>Eukaryota</taxon>
        <taxon>Metazoa</taxon>
        <taxon>Chordata</taxon>
        <taxon>Cephalochordata</taxon>
        <taxon>Leptocardii</taxon>
        <taxon>Amphioxiformes</taxon>
        <taxon>Branchiostomatidae</taxon>
        <taxon>Branchiostoma</taxon>
    </lineage>
</organism>
<dbReference type="AlphaFoldDB" id="A0A8J9VI43"/>
<gene>
    <name evidence="3" type="primary">Hypp5532</name>
    <name evidence="3" type="ORF">BLAG_LOCUS2870</name>
</gene>
<evidence type="ECO:0000256" key="1">
    <source>
        <dbReference type="SAM" id="MobiDB-lite"/>
    </source>
</evidence>
<sequence>MELAEEVLGTNRQRNKEWISAETLEKVAERKKKKTAINNSRTRTEKAKAHEEYAEAHRAVKRHIRADKKNHMESLAVEAEDAVRHGNMRELYATIKKLSGKHTQSDRPVKDSDGNVIPDMEGQKQRWAEYFENLLNRPAPRETADIHQADSDLGIECGPPSKEEIRKAVMQLKNGKATGPDNIPAEALKADVETSVDMFYPLFQNIWEKEEIPQEWKEGYIIKLPKKGDLSSCANYRGITLLSVPSKVFNRVLLNRMRDAVDPHLRDQQAGFRKNRSCTDQITTLRIILEQSIEWNSPLYINFIDYEKAFDKHIVYQKNMLEESYTSA</sequence>
<dbReference type="CDD" id="cd01650">
    <property type="entry name" value="RT_nLTR_like"/>
    <property type="match status" value="1"/>
</dbReference>
<evidence type="ECO:0000259" key="2">
    <source>
        <dbReference type="Pfam" id="PF00078"/>
    </source>
</evidence>
<keyword evidence="4" id="KW-1185">Reference proteome</keyword>
<feature type="compositionally biased region" description="Basic and acidic residues" evidence="1">
    <location>
        <begin position="42"/>
        <end position="52"/>
    </location>
</feature>
<evidence type="ECO:0000313" key="3">
    <source>
        <dbReference type="EMBL" id="CAH1238160.1"/>
    </source>
</evidence>
<dbReference type="OrthoDB" id="6145148at2759"/>
<dbReference type="EMBL" id="OV696695">
    <property type="protein sequence ID" value="CAH1238160.1"/>
    <property type="molecule type" value="Genomic_DNA"/>
</dbReference>
<dbReference type="InterPro" id="IPR043502">
    <property type="entry name" value="DNA/RNA_pol_sf"/>
</dbReference>
<accession>A0A8J9VI43</accession>
<proteinExistence type="predicted"/>
<feature type="region of interest" description="Disordered" evidence="1">
    <location>
        <begin position="30"/>
        <end position="52"/>
    </location>
</feature>
<dbReference type="Proteomes" id="UP000838412">
    <property type="component" value="Chromosome 10"/>
</dbReference>
<protein>
    <submittedName>
        <fullName evidence="3">Hypp5532 protein</fullName>
    </submittedName>
</protein>
<dbReference type="Pfam" id="PF00078">
    <property type="entry name" value="RVT_1"/>
    <property type="match status" value="1"/>
</dbReference>
<dbReference type="PANTHER" id="PTHR19446">
    <property type="entry name" value="REVERSE TRANSCRIPTASES"/>
    <property type="match status" value="1"/>
</dbReference>